<evidence type="ECO:0000313" key="1">
    <source>
        <dbReference type="EMBL" id="CAG8575995.1"/>
    </source>
</evidence>
<protein>
    <submittedName>
        <fullName evidence="1">10333_t:CDS:1</fullName>
    </submittedName>
</protein>
<gene>
    <name evidence="1" type="ORF">SPELUC_LOCUS6174</name>
</gene>
<reference evidence="1" key="1">
    <citation type="submission" date="2021-06" db="EMBL/GenBank/DDBJ databases">
        <authorList>
            <person name="Kallberg Y."/>
            <person name="Tangrot J."/>
            <person name="Rosling A."/>
        </authorList>
    </citation>
    <scope>NUCLEOTIDE SEQUENCE</scope>
    <source>
        <strain evidence="1">28 12/20/2015</strain>
    </source>
</reference>
<dbReference type="Proteomes" id="UP000789366">
    <property type="component" value="Unassembled WGS sequence"/>
</dbReference>
<comment type="caution">
    <text evidence="1">The sequence shown here is derived from an EMBL/GenBank/DDBJ whole genome shotgun (WGS) entry which is preliminary data.</text>
</comment>
<evidence type="ECO:0000313" key="2">
    <source>
        <dbReference type="Proteomes" id="UP000789366"/>
    </source>
</evidence>
<keyword evidence="2" id="KW-1185">Reference proteome</keyword>
<organism evidence="1 2">
    <name type="scientific">Cetraspora pellucida</name>
    <dbReference type="NCBI Taxonomy" id="1433469"/>
    <lineage>
        <taxon>Eukaryota</taxon>
        <taxon>Fungi</taxon>
        <taxon>Fungi incertae sedis</taxon>
        <taxon>Mucoromycota</taxon>
        <taxon>Glomeromycotina</taxon>
        <taxon>Glomeromycetes</taxon>
        <taxon>Diversisporales</taxon>
        <taxon>Gigasporaceae</taxon>
        <taxon>Cetraspora</taxon>
    </lineage>
</organism>
<name>A0ACA9M8Z3_9GLOM</name>
<proteinExistence type="predicted"/>
<accession>A0ACA9M8Z3</accession>
<sequence>MPQHKSPHYATNRRYYEKNRERILERLSIQISGLPYFLSMMPQHKSPRYAANRRYYEKNRERILERRKQSRAHWKNLERLYPSTLPSLRDIFDSQPFGHGNDADIIRPYNGHY</sequence>
<dbReference type="EMBL" id="CAJVPW010007024">
    <property type="protein sequence ID" value="CAG8575995.1"/>
    <property type="molecule type" value="Genomic_DNA"/>
</dbReference>